<dbReference type="EMBL" id="BKCP01006626">
    <property type="protein sequence ID" value="GER43368.1"/>
    <property type="molecule type" value="Genomic_DNA"/>
</dbReference>
<protein>
    <submittedName>
        <fullName evidence="2">Telomerase activating protein Est1</fullName>
    </submittedName>
</protein>
<dbReference type="AlphaFoldDB" id="A0A5A7QEE0"/>
<comment type="caution">
    <text evidence="2">The sequence shown here is derived from an EMBL/GenBank/DDBJ whole genome shotgun (WGS) entry which is preliminary data.</text>
</comment>
<feature type="region of interest" description="Disordered" evidence="1">
    <location>
        <begin position="87"/>
        <end position="173"/>
    </location>
</feature>
<proteinExistence type="predicted"/>
<feature type="compositionally biased region" description="Polar residues" evidence="1">
    <location>
        <begin position="117"/>
        <end position="127"/>
    </location>
</feature>
<evidence type="ECO:0000313" key="2">
    <source>
        <dbReference type="EMBL" id="GER43368.1"/>
    </source>
</evidence>
<feature type="region of interest" description="Disordered" evidence="1">
    <location>
        <begin position="39"/>
        <end position="68"/>
    </location>
</feature>
<accession>A0A5A7QEE0</accession>
<organism evidence="2 3">
    <name type="scientific">Striga asiatica</name>
    <name type="common">Asiatic witchweed</name>
    <name type="synonym">Buchnera asiatica</name>
    <dbReference type="NCBI Taxonomy" id="4170"/>
    <lineage>
        <taxon>Eukaryota</taxon>
        <taxon>Viridiplantae</taxon>
        <taxon>Streptophyta</taxon>
        <taxon>Embryophyta</taxon>
        <taxon>Tracheophyta</taxon>
        <taxon>Spermatophyta</taxon>
        <taxon>Magnoliopsida</taxon>
        <taxon>eudicotyledons</taxon>
        <taxon>Gunneridae</taxon>
        <taxon>Pentapetalae</taxon>
        <taxon>asterids</taxon>
        <taxon>lamiids</taxon>
        <taxon>Lamiales</taxon>
        <taxon>Orobanchaceae</taxon>
        <taxon>Buchnereae</taxon>
        <taxon>Striga</taxon>
    </lineage>
</organism>
<dbReference type="Proteomes" id="UP000325081">
    <property type="component" value="Unassembled WGS sequence"/>
</dbReference>
<name>A0A5A7QEE0_STRAF</name>
<gene>
    <name evidence="2" type="ORF">STAS_20215</name>
</gene>
<keyword evidence="3" id="KW-1185">Reference proteome</keyword>
<evidence type="ECO:0000313" key="3">
    <source>
        <dbReference type="Proteomes" id="UP000325081"/>
    </source>
</evidence>
<sequence length="242" mass="26397">MFSISESKSKYPNFYLLLSAIKHFIPVTTSSHRPPCQYPWPPAIIDPVPEQQTEPDGPRQPSLSRVEPSARAVDLLAISRRFPNLGPRPIFPDVTRSTNSKPSPGTSRTPRALPVGLSQQPPSATSHAQDRREQAADVRYNRRERELLPSPPLLTESEGSTPAAFQQKSVTSQSLRSRAAATLGIESPSAAKFRGPDATRPPARFVEKLVSEEEAKLMAVIKISGVGANGLNMGENLGEEIE</sequence>
<reference evidence="3" key="1">
    <citation type="journal article" date="2019" name="Curr. Biol.">
        <title>Genome Sequence of Striga asiatica Provides Insight into the Evolution of Plant Parasitism.</title>
        <authorList>
            <person name="Yoshida S."/>
            <person name="Kim S."/>
            <person name="Wafula E.K."/>
            <person name="Tanskanen J."/>
            <person name="Kim Y.M."/>
            <person name="Honaas L."/>
            <person name="Yang Z."/>
            <person name="Spallek T."/>
            <person name="Conn C.E."/>
            <person name="Ichihashi Y."/>
            <person name="Cheong K."/>
            <person name="Cui S."/>
            <person name="Der J.P."/>
            <person name="Gundlach H."/>
            <person name="Jiao Y."/>
            <person name="Hori C."/>
            <person name="Ishida J.K."/>
            <person name="Kasahara H."/>
            <person name="Kiba T."/>
            <person name="Kim M.S."/>
            <person name="Koo N."/>
            <person name="Laohavisit A."/>
            <person name="Lee Y.H."/>
            <person name="Lumba S."/>
            <person name="McCourt P."/>
            <person name="Mortimer J.C."/>
            <person name="Mutuku J.M."/>
            <person name="Nomura T."/>
            <person name="Sasaki-Sekimoto Y."/>
            <person name="Seto Y."/>
            <person name="Wang Y."/>
            <person name="Wakatake T."/>
            <person name="Sakakibara H."/>
            <person name="Demura T."/>
            <person name="Yamaguchi S."/>
            <person name="Yoneyama K."/>
            <person name="Manabe R.I."/>
            <person name="Nelson D.C."/>
            <person name="Schulman A.H."/>
            <person name="Timko M.P."/>
            <person name="dePamphilis C.W."/>
            <person name="Choi D."/>
            <person name="Shirasu K."/>
        </authorList>
    </citation>
    <scope>NUCLEOTIDE SEQUENCE [LARGE SCALE GENOMIC DNA]</scope>
    <source>
        <strain evidence="3">cv. UVA1</strain>
    </source>
</reference>
<evidence type="ECO:0000256" key="1">
    <source>
        <dbReference type="SAM" id="MobiDB-lite"/>
    </source>
</evidence>
<feature type="compositionally biased region" description="Polar residues" evidence="1">
    <location>
        <begin position="95"/>
        <end position="109"/>
    </location>
</feature>
<feature type="compositionally biased region" description="Basic and acidic residues" evidence="1">
    <location>
        <begin position="128"/>
        <end position="147"/>
    </location>
</feature>
<feature type="compositionally biased region" description="Polar residues" evidence="1">
    <location>
        <begin position="163"/>
        <end position="173"/>
    </location>
</feature>